<dbReference type="FunFam" id="1.10.510.10:FF:000714">
    <property type="entry name" value="Kinase family with leucine-rich repeat domain-containing protein"/>
    <property type="match status" value="1"/>
</dbReference>
<dbReference type="Pfam" id="PF00069">
    <property type="entry name" value="Pkinase"/>
    <property type="match status" value="1"/>
</dbReference>
<evidence type="ECO:0000256" key="5">
    <source>
        <dbReference type="ARBA" id="ARBA00022729"/>
    </source>
</evidence>
<dbReference type="InterPro" id="IPR000719">
    <property type="entry name" value="Prot_kinase_dom"/>
</dbReference>
<dbReference type="Proteomes" id="UP000188354">
    <property type="component" value="Chromosome LG10"/>
</dbReference>
<dbReference type="OMA" id="HFSCHIF"/>
<dbReference type="InterPro" id="IPR001611">
    <property type="entry name" value="Leu-rich_rpt"/>
</dbReference>
<dbReference type="KEGG" id="lang:109358388"/>
<dbReference type="PANTHER" id="PTHR48053">
    <property type="entry name" value="LEUCINE RICH REPEAT FAMILY PROTEIN, EXPRESSED"/>
    <property type="match status" value="1"/>
</dbReference>
<organism evidence="15 16">
    <name type="scientific">Lupinus angustifolius</name>
    <name type="common">Narrow-leaved blue lupine</name>
    <dbReference type="NCBI Taxonomy" id="3871"/>
    <lineage>
        <taxon>Eukaryota</taxon>
        <taxon>Viridiplantae</taxon>
        <taxon>Streptophyta</taxon>
        <taxon>Embryophyta</taxon>
        <taxon>Tracheophyta</taxon>
        <taxon>Spermatophyta</taxon>
        <taxon>Magnoliopsida</taxon>
        <taxon>eudicotyledons</taxon>
        <taxon>Gunneridae</taxon>
        <taxon>Pentapetalae</taxon>
        <taxon>rosids</taxon>
        <taxon>fabids</taxon>
        <taxon>Fabales</taxon>
        <taxon>Fabaceae</taxon>
        <taxon>Papilionoideae</taxon>
        <taxon>50 kb inversion clade</taxon>
        <taxon>genistoids sensu lato</taxon>
        <taxon>core genistoids</taxon>
        <taxon>Genisteae</taxon>
        <taxon>Lupinus</taxon>
    </lineage>
</organism>
<dbReference type="FunFam" id="3.30.200.20:FF:000512">
    <property type="entry name" value="Receptor-like protein kinase HSL1"/>
    <property type="match status" value="1"/>
</dbReference>
<dbReference type="PANTHER" id="PTHR48053:SF109">
    <property type="entry name" value="PROTEIN KINASE DOMAIN-CONTAINING PROTEIN"/>
    <property type="match status" value="1"/>
</dbReference>
<feature type="domain" description="Protein kinase" evidence="14">
    <location>
        <begin position="690"/>
        <end position="979"/>
    </location>
</feature>
<dbReference type="SUPFAM" id="SSF52047">
    <property type="entry name" value="RNI-like"/>
    <property type="match status" value="2"/>
</dbReference>
<dbReference type="PROSITE" id="PS50011">
    <property type="entry name" value="PROTEIN_KINASE_DOM"/>
    <property type="match status" value="1"/>
</dbReference>
<accession>A0A1J7HB73</accession>
<evidence type="ECO:0000313" key="15">
    <source>
        <dbReference type="EMBL" id="OIW03706.1"/>
    </source>
</evidence>
<dbReference type="Gene3D" id="3.30.200.20">
    <property type="entry name" value="Phosphorylase Kinase, domain 1"/>
    <property type="match status" value="1"/>
</dbReference>
<keyword evidence="7" id="KW-0547">Nucleotide-binding</keyword>
<keyword evidence="9 12" id="KW-1133">Transmembrane helix</keyword>
<evidence type="ECO:0000256" key="10">
    <source>
        <dbReference type="ARBA" id="ARBA00023136"/>
    </source>
</evidence>
<evidence type="ECO:0000256" key="3">
    <source>
        <dbReference type="ARBA" id="ARBA00022614"/>
    </source>
</evidence>
<evidence type="ECO:0000256" key="2">
    <source>
        <dbReference type="ARBA" id="ARBA00008684"/>
    </source>
</evidence>
<dbReference type="Gramene" id="OIW03706">
    <property type="protein sequence ID" value="OIW03706"/>
    <property type="gene ID" value="TanjilG_29741"/>
</dbReference>
<evidence type="ECO:0000256" key="4">
    <source>
        <dbReference type="ARBA" id="ARBA00022692"/>
    </source>
</evidence>
<evidence type="ECO:0000313" key="16">
    <source>
        <dbReference type="Proteomes" id="UP000188354"/>
    </source>
</evidence>
<evidence type="ECO:0000256" key="8">
    <source>
        <dbReference type="ARBA" id="ARBA00022840"/>
    </source>
</evidence>
<dbReference type="InterPro" id="IPR011009">
    <property type="entry name" value="Kinase-like_dom_sf"/>
</dbReference>
<dbReference type="Gene3D" id="1.10.510.10">
    <property type="entry name" value="Transferase(Phosphotransferase) domain 1"/>
    <property type="match status" value="1"/>
</dbReference>
<evidence type="ECO:0000256" key="13">
    <source>
        <dbReference type="SAM" id="SignalP"/>
    </source>
</evidence>
<keyword evidence="11" id="KW-0675">Receptor</keyword>
<evidence type="ECO:0000256" key="6">
    <source>
        <dbReference type="ARBA" id="ARBA00022737"/>
    </source>
</evidence>
<dbReference type="STRING" id="3871.A0A1J7HB73"/>
<dbReference type="FunFam" id="3.80.10.10:FF:000824">
    <property type="entry name" value="Receptor-like protein kinase HSL1 isoform A"/>
    <property type="match status" value="1"/>
</dbReference>
<keyword evidence="4 12" id="KW-0812">Transmembrane</keyword>
<evidence type="ECO:0000256" key="1">
    <source>
        <dbReference type="ARBA" id="ARBA00004479"/>
    </source>
</evidence>
<evidence type="ECO:0000256" key="7">
    <source>
        <dbReference type="ARBA" id="ARBA00022741"/>
    </source>
</evidence>
<dbReference type="FunFam" id="3.80.10.10:FF:001160">
    <property type="entry name" value="Receptor-like protein kinase HSL1 isoform A"/>
    <property type="match status" value="1"/>
</dbReference>
<dbReference type="PROSITE" id="PS00108">
    <property type="entry name" value="PROTEIN_KINASE_ST"/>
    <property type="match status" value="1"/>
</dbReference>
<dbReference type="InterPro" id="IPR051716">
    <property type="entry name" value="Plant_RL_S/T_kinase"/>
</dbReference>
<keyword evidence="5 13" id="KW-0732">Signal</keyword>
<evidence type="ECO:0000259" key="14">
    <source>
        <dbReference type="PROSITE" id="PS50011"/>
    </source>
</evidence>
<keyword evidence="6" id="KW-0677">Repeat</keyword>
<dbReference type="SMART" id="SM00220">
    <property type="entry name" value="S_TKc"/>
    <property type="match status" value="1"/>
</dbReference>
<dbReference type="GO" id="GO:0005524">
    <property type="term" value="F:ATP binding"/>
    <property type="evidence" value="ECO:0007669"/>
    <property type="project" value="UniProtKB-KW"/>
</dbReference>
<sequence length="1011" mass="112868">MTKSSQSCVILSFYSLLTFLILSHANSQSEMYNDEHIVLMKIKQYLQNQPLLSHWTLSNSTHCSWPEVKCTTGSITGLTLVESNINQTIPTFICDLKNLTHVNFSANYIPGKFPTYLYNCSKLESLDLSMNNFDGKIPDDIDHLANLQYLNLGSTNFFGDIPASVGRLKELRVLKLQYCLFNGTYPDEIGNLFNLETLDLSSNYDLPRSSLPLSWTKLSKLKVFYMYSCNLVGEIPETIGEMVALEKLDISQNSLTGKIPNSLLLLRNLTILYLHHNSLSGEIPGVVEALNLTAIDLTKNDLTGKIPDDFGKLEKLTGLCLSLNKLSGEIPENIGRFPYLKDFRVFFNNLSGTLSPDFGRFSKLASFHIASNKISGRLPENLCYYGELRNLTAYDNNLNGELPESLGNCSSLLDLKIFNNQFSGKIPSGLWTSSNLLNFMVSQNKFTGELPDRLSSTISRFEISYNQFSGRIPVGVSSWKNVVVFNASENFFNGSIPQELTTLTKLTTLLLDQNHLTGPLPSYIISWKSLVTLNLSQNQLSGQIPDTIGQLPVLSQLDLSENQFFGKIPSQLPRLTNLNLSSNRLTGRIPSEFENSAYSSSFLDNPGLCVDNPAMNITLCNTGPQSPTKGSSRHLALIVSLVAIFFILAFLASFLIIRLFRKRKQGLDNSWNLISFQRLSFTESNIVSSLTEHNIIAHGGYGTVYRVPVSDLGYVGVKKIWNNIHLDKKLENSFHAEVKILSNIRHNNIVKLLCCISNQDSMLLVYEYHENRSLDRWLFKKSKSSGESGSVHHVVLDWPKRLKIAIGVAHGLCYMHHDCSPAIVHRDVKTSNILLDLQFNAKVADFGLARMLIKPGELETMSNVVGSFGYIAPEYIRTTQVSKKVDVFSFGVILLELATGKEANYGDEHSSLAEWAWRRVLLGSNIDELLDKDVMELGYVDEMCSVFKLGIMCTATLPSSRPSMKEVVQILHRCGEGFTFAERNIGQHDAVPILKSSKRGQSLGFVDGASE</sequence>
<evidence type="ECO:0000256" key="12">
    <source>
        <dbReference type="SAM" id="Phobius"/>
    </source>
</evidence>
<feature type="signal peptide" evidence="13">
    <location>
        <begin position="1"/>
        <end position="27"/>
    </location>
</feature>
<reference evidence="15 16" key="1">
    <citation type="journal article" date="2017" name="Plant Biotechnol. J.">
        <title>A comprehensive draft genome sequence for lupin (Lupinus angustifolius), an emerging health food: insights into plant-microbe interactions and legume evolution.</title>
        <authorList>
            <person name="Hane J.K."/>
            <person name="Ming Y."/>
            <person name="Kamphuis L.G."/>
            <person name="Nelson M.N."/>
            <person name="Garg G."/>
            <person name="Atkins C.A."/>
            <person name="Bayer P.E."/>
            <person name="Bravo A."/>
            <person name="Bringans S."/>
            <person name="Cannon S."/>
            <person name="Edwards D."/>
            <person name="Foley R."/>
            <person name="Gao L.L."/>
            <person name="Harrison M.J."/>
            <person name="Huang W."/>
            <person name="Hurgobin B."/>
            <person name="Li S."/>
            <person name="Liu C.W."/>
            <person name="McGrath A."/>
            <person name="Morahan G."/>
            <person name="Murray J."/>
            <person name="Weller J."/>
            <person name="Jian J."/>
            <person name="Singh K.B."/>
        </authorList>
    </citation>
    <scope>NUCLEOTIDE SEQUENCE [LARGE SCALE GENOMIC DNA]</scope>
    <source>
        <strain evidence="16">cv. Tanjil</strain>
        <tissue evidence="15">Whole plant</tissue>
    </source>
</reference>
<feature type="chain" id="PRO_5013108806" description="Protein kinase domain-containing protein" evidence="13">
    <location>
        <begin position="28"/>
        <end position="1011"/>
    </location>
</feature>
<dbReference type="SMART" id="SM00369">
    <property type="entry name" value="LRR_TYP"/>
    <property type="match status" value="6"/>
</dbReference>
<comment type="subcellular location">
    <subcellularLocation>
        <location evidence="1">Membrane</location>
        <topology evidence="1">Single-pass type I membrane protein</topology>
    </subcellularLocation>
</comment>
<dbReference type="SUPFAM" id="SSF56112">
    <property type="entry name" value="Protein kinase-like (PK-like)"/>
    <property type="match status" value="1"/>
</dbReference>
<dbReference type="GO" id="GO:0016020">
    <property type="term" value="C:membrane"/>
    <property type="evidence" value="ECO:0007669"/>
    <property type="project" value="UniProtKB-SubCell"/>
</dbReference>
<protein>
    <recommendedName>
        <fullName evidence="14">Protein kinase domain-containing protein</fullName>
    </recommendedName>
</protein>
<dbReference type="Gene3D" id="3.80.10.10">
    <property type="entry name" value="Ribonuclease Inhibitor"/>
    <property type="match status" value="4"/>
</dbReference>
<comment type="similarity">
    <text evidence="2">Belongs to the protein kinase superfamily. Ser/Thr protein kinase family.</text>
</comment>
<keyword evidence="16" id="KW-1185">Reference proteome</keyword>
<proteinExistence type="inferred from homology"/>
<keyword evidence="3" id="KW-0433">Leucine-rich repeat</keyword>
<dbReference type="EMBL" id="CM007370">
    <property type="protein sequence ID" value="OIW03706.1"/>
    <property type="molecule type" value="Genomic_DNA"/>
</dbReference>
<evidence type="ECO:0000256" key="11">
    <source>
        <dbReference type="ARBA" id="ARBA00023170"/>
    </source>
</evidence>
<dbReference type="Pfam" id="PF08263">
    <property type="entry name" value="LRRNT_2"/>
    <property type="match status" value="1"/>
</dbReference>
<feature type="transmembrane region" description="Helical" evidence="12">
    <location>
        <begin position="635"/>
        <end position="657"/>
    </location>
</feature>
<dbReference type="FunFam" id="3.80.10.10:FF:001670">
    <property type="entry name" value="Putative leucine-rich repeat receptor-like protein kinase family protein"/>
    <property type="match status" value="1"/>
</dbReference>
<dbReference type="AlphaFoldDB" id="A0A1J7HB73"/>
<dbReference type="InterPro" id="IPR013210">
    <property type="entry name" value="LRR_N_plant-typ"/>
</dbReference>
<dbReference type="InterPro" id="IPR008271">
    <property type="entry name" value="Ser/Thr_kinase_AS"/>
</dbReference>
<dbReference type="Pfam" id="PF13855">
    <property type="entry name" value="LRR_8"/>
    <property type="match status" value="2"/>
</dbReference>
<keyword evidence="8" id="KW-0067">ATP-binding</keyword>
<dbReference type="InterPro" id="IPR032675">
    <property type="entry name" value="LRR_dom_sf"/>
</dbReference>
<keyword evidence="10 12" id="KW-0472">Membrane</keyword>
<evidence type="ECO:0000256" key="9">
    <source>
        <dbReference type="ARBA" id="ARBA00022989"/>
    </source>
</evidence>
<gene>
    <name evidence="15" type="ORF">TanjilG_29741</name>
</gene>
<dbReference type="Pfam" id="PF00560">
    <property type="entry name" value="LRR_1"/>
    <property type="match status" value="4"/>
</dbReference>
<dbReference type="OrthoDB" id="676979at2759"/>
<name>A0A1J7HB73_LUPAN</name>
<dbReference type="InterPro" id="IPR003591">
    <property type="entry name" value="Leu-rich_rpt_typical-subtyp"/>
</dbReference>
<dbReference type="GO" id="GO:0004672">
    <property type="term" value="F:protein kinase activity"/>
    <property type="evidence" value="ECO:0007669"/>
    <property type="project" value="InterPro"/>
</dbReference>